<organism evidence="4 5">
    <name type="scientific">Geomicrobium sediminis</name>
    <dbReference type="NCBI Taxonomy" id="1347788"/>
    <lineage>
        <taxon>Bacteria</taxon>
        <taxon>Bacillati</taxon>
        <taxon>Bacillota</taxon>
        <taxon>Bacilli</taxon>
        <taxon>Bacillales</taxon>
        <taxon>Geomicrobium</taxon>
    </lineage>
</organism>
<dbReference type="InterPro" id="IPR000182">
    <property type="entry name" value="GNAT_dom"/>
</dbReference>
<protein>
    <submittedName>
        <fullName evidence="4">RimJ/RimL family protein N-acetyltransferase</fullName>
    </submittedName>
</protein>
<evidence type="ECO:0000313" key="5">
    <source>
        <dbReference type="Proteomes" id="UP000741863"/>
    </source>
</evidence>
<dbReference type="PANTHER" id="PTHR43877">
    <property type="entry name" value="AMINOALKYLPHOSPHONATE N-ACETYLTRANSFERASE-RELATED-RELATED"/>
    <property type="match status" value="1"/>
</dbReference>
<dbReference type="EMBL" id="JAFBEC010000006">
    <property type="protein sequence ID" value="MBM7633252.1"/>
    <property type="molecule type" value="Genomic_DNA"/>
</dbReference>
<keyword evidence="5" id="KW-1185">Reference proteome</keyword>
<dbReference type="InterPro" id="IPR016181">
    <property type="entry name" value="Acyl_CoA_acyltransferase"/>
</dbReference>
<evidence type="ECO:0000256" key="1">
    <source>
        <dbReference type="ARBA" id="ARBA00022679"/>
    </source>
</evidence>
<dbReference type="PANTHER" id="PTHR43877:SF1">
    <property type="entry name" value="ACETYLTRANSFERASE"/>
    <property type="match status" value="1"/>
</dbReference>
<keyword evidence="1" id="KW-0808">Transferase</keyword>
<dbReference type="PROSITE" id="PS51186">
    <property type="entry name" value="GNAT"/>
    <property type="match status" value="1"/>
</dbReference>
<evidence type="ECO:0000256" key="2">
    <source>
        <dbReference type="ARBA" id="ARBA00023315"/>
    </source>
</evidence>
<dbReference type="RefSeq" id="WP_204697847.1">
    <property type="nucleotide sequence ID" value="NZ_JAFBEC010000006.1"/>
</dbReference>
<sequence>MSIIQLDHRYDDMYHNLRVESLQTSFGSKTYNPESLDAAELDLRDYNRYTLGAFRSQKLIGFTSLTIQRDNELRRHRALHQAVYVTHPNEGQGYGTKLVQSAIDIAKSHPAIEQVLVSINANQPHTLRFYERLGFTIYGTERNAIKTVEGQSFDEHLLMLTL</sequence>
<proteinExistence type="predicted"/>
<dbReference type="CDD" id="cd04301">
    <property type="entry name" value="NAT_SF"/>
    <property type="match status" value="1"/>
</dbReference>
<accession>A0ABS2PD96</accession>
<comment type="caution">
    <text evidence="4">The sequence shown here is derived from an EMBL/GenBank/DDBJ whole genome shotgun (WGS) entry which is preliminary data.</text>
</comment>
<feature type="domain" description="N-acetyltransferase" evidence="3">
    <location>
        <begin position="1"/>
        <end position="162"/>
    </location>
</feature>
<dbReference type="Gene3D" id="3.40.630.30">
    <property type="match status" value="1"/>
</dbReference>
<dbReference type="SUPFAM" id="SSF55729">
    <property type="entry name" value="Acyl-CoA N-acyltransferases (Nat)"/>
    <property type="match status" value="1"/>
</dbReference>
<gene>
    <name evidence="4" type="ORF">JOD17_002346</name>
</gene>
<evidence type="ECO:0000259" key="3">
    <source>
        <dbReference type="PROSITE" id="PS51186"/>
    </source>
</evidence>
<dbReference type="Proteomes" id="UP000741863">
    <property type="component" value="Unassembled WGS sequence"/>
</dbReference>
<reference evidence="4 5" key="1">
    <citation type="submission" date="2021-01" db="EMBL/GenBank/DDBJ databases">
        <title>Genomic Encyclopedia of Type Strains, Phase IV (KMG-IV): sequencing the most valuable type-strain genomes for metagenomic binning, comparative biology and taxonomic classification.</title>
        <authorList>
            <person name="Goeker M."/>
        </authorList>
    </citation>
    <scope>NUCLEOTIDE SEQUENCE [LARGE SCALE GENOMIC DNA]</scope>
    <source>
        <strain evidence="4 5">DSM 25540</strain>
    </source>
</reference>
<keyword evidence="2" id="KW-0012">Acyltransferase</keyword>
<dbReference type="InterPro" id="IPR050832">
    <property type="entry name" value="Bact_Acetyltransf"/>
</dbReference>
<dbReference type="Pfam" id="PF00583">
    <property type="entry name" value="Acetyltransf_1"/>
    <property type="match status" value="1"/>
</dbReference>
<evidence type="ECO:0000313" key="4">
    <source>
        <dbReference type="EMBL" id="MBM7633252.1"/>
    </source>
</evidence>
<name>A0ABS2PD96_9BACL</name>